<evidence type="ECO:0000313" key="1">
    <source>
        <dbReference type="EMBL" id="THV43899.1"/>
    </source>
</evidence>
<gene>
    <name evidence="1" type="ORF">BGAL_0823g00030</name>
</gene>
<protein>
    <submittedName>
        <fullName evidence="1">Uncharacterized protein</fullName>
    </submittedName>
</protein>
<comment type="caution">
    <text evidence="1">The sequence shown here is derived from an EMBL/GenBank/DDBJ whole genome shotgun (WGS) entry which is preliminary data.</text>
</comment>
<name>A0A4S8QR23_9HELO</name>
<reference evidence="1 2" key="1">
    <citation type="submission" date="2017-12" db="EMBL/GenBank/DDBJ databases">
        <title>Comparative genomics of Botrytis spp.</title>
        <authorList>
            <person name="Valero-Jimenez C.A."/>
            <person name="Tapia P."/>
            <person name="Veloso J."/>
            <person name="Silva-Moreno E."/>
            <person name="Staats M."/>
            <person name="Valdes J.H."/>
            <person name="Van Kan J.A.L."/>
        </authorList>
    </citation>
    <scope>NUCLEOTIDE SEQUENCE [LARGE SCALE GENOMIC DNA]</scope>
    <source>
        <strain evidence="1 2">MUCL435</strain>
    </source>
</reference>
<dbReference type="Proteomes" id="UP000308671">
    <property type="component" value="Unassembled WGS sequence"/>
</dbReference>
<proteinExistence type="predicted"/>
<organism evidence="1 2">
    <name type="scientific">Botrytis galanthina</name>
    <dbReference type="NCBI Taxonomy" id="278940"/>
    <lineage>
        <taxon>Eukaryota</taxon>
        <taxon>Fungi</taxon>
        <taxon>Dikarya</taxon>
        <taxon>Ascomycota</taxon>
        <taxon>Pezizomycotina</taxon>
        <taxon>Leotiomycetes</taxon>
        <taxon>Helotiales</taxon>
        <taxon>Sclerotiniaceae</taxon>
        <taxon>Botrytis</taxon>
    </lineage>
</organism>
<accession>A0A4S8QR23</accession>
<dbReference type="EMBL" id="PQXL01000818">
    <property type="protein sequence ID" value="THV43899.1"/>
    <property type="molecule type" value="Genomic_DNA"/>
</dbReference>
<keyword evidence="2" id="KW-1185">Reference proteome</keyword>
<dbReference type="OrthoDB" id="2410195at2759"/>
<dbReference type="AlphaFoldDB" id="A0A4S8QR23"/>
<evidence type="ECO:0000313" key="2">
    <source>
        <dbReference type="Proteomes" id="UP000308671"/>
    </source>
</evidence>
<dbReference type="Gene3D" id="1.10.10.10">
    <property type="entry name" value="Winged helix-like DNA-binding domain superfamily/Winged helix DNA-binding domain"/>
    <property type="match status" value="1"/>
</dbReference>
<sequence length="86" mass="9533">MVRVGESLEIFKLLASWETCSAVGKLSKEAGTASVLLGRISRYLASMKLIKETGKDQCNLVGLMWADLQNFFASHKYQVMTDSNDT</sequence>
<dbReference type="InterPro" id="IPR036388">
    <property type="entry name" value="WH-like_DNA-bd_sf"/>
</dbReference>